<reference evidence="7" key="2">
    <citation type="submission" date="2020-12" db="EMBL/GenBank/DDBJ databases">
        <authorList>
            <person name="Kanost M."/>
        </authorList>
    </citation>
    <scope>NUCLEOTIDE SEQUENCE</scope>
</reference>
<evidence type="ECO:0000256" key="3">
    <source>
        <dbReference type="ARBA" id="ARBA00022490"/>
    </source>
</evidence>
<dbReference type="GO" id="GO:0005879">
    <property type="term" value="C:axonemal microtubule"/>
    <property type="evidence" value="ECO:0007669"/>
    <property type="project" value="InterPro"/>
</dbReference>
<name>A0A922CHM9_MANSE</name>
<dbReference type="Proteomes" id="UP000791440">
    <property type="component" value="Unassembled WGS sequence"/>
</dbReference>
<protein>
    <submittedName>
        <fullName evidence="7">Uncharacterized protein</fullName>
    </submittedName>
</protein>
<dbReference type="EMBL" id="JH668332">
    <property type="protein sequence ID" value="KAG6446466.1"/>
    <property type="molecule type" value="Genomic_DNA"/>
</dbReference>
<evidence type="ECO:0000256" key="1">
    <source>
        <dbReference type="ARBA" id="ARBA00004138"/>
    </source>
</evidence>
<keyword evidence="8" id="KW-1185">Reference proteome</keyword>
<evidence type="ECO:0000256" key="2">
    <source>
        <dbReference type="ARBA" id="ARBA00004245"/>
    </source>
</evidence>
<proteinExistence type="inferred from homology"/>
<dbReference type="PANTHER" id="PTHR20899">
    <property type="entry name" value="PIERCE HOMOLOG"/>
    <property type="match status" value="1"/>
</dbReference>
<keyword evidence="3" id="KW-0963">Cytoplasm</keyword>
<comment type="similarity">
    <text evidence="6">Belongs to the PIERCE1 family.</text>
</comment>
<evidence type="ECO:0000313" key="7">
    <source>
        <dbReference type="EMBL" id="KAG6446466.1"/>
    </source>
</evidence>
<sequence>MNDTKEAPGQGLGHQQPGFCSATCVDRASLQAEIKQPELKTSDLFVTCNLPKRFEHPHWFNGYGCQVSKQHPFYRTSSSDYGWYAPGWHSVPTVYFPKSQRFSNYLAESGMYRNYSLNTSLGPSHN</sequence>
<gene>
    <name evidence="7" type="ORF">O3G_MSEX004434</name>
</gene>
<accession>A0A922CHM9</accession>
<comment type="caution">
    <text evidence="7">The sequence shown here is derived from an EMBL/GenBank/DDBJ whole genome shotgun (WGS) entry which is preliminary data.</text>
</comment>
<dbReference type="InterPro" id="IPR026507">
    <property type="entry name" value="PIRC1/2"/>
</dbReference>
<keyword evidence="4" id="KW-0206">Cytoskeleton</keyword>
<keyword evidence="5" id="KW-0966">Cell projection</keyword>
<dbReference type="AlphaFoldDB" id="A0A922CHM9"/>
<evidence type="ECO:0000256" key="5">
    <source>
        <dbReference type="ARBA" id="ARBA00023273"/>
    </source>
</evidence>
<dbReference type="PANTHER" id="PTHR20899:SF1">
    <property type="entry name" value="PIERCER OF MICROTUBULE WALL 1 PROTEIN"/>
    <property type="match status" value="1"/>
</dbReference>
<evidence type="ECO:0000256" key="4">
    <source>
        <dbReference type="ARBA" id="ARBA00023212"/>
    </source>
</evidence>
<organism evidence="7 8">
    <name type="scientific">Manduca sexta</name>
    <name type="common">Tobacco hawkmoth</name>
    <name type="synonym">Tobacco hornworm</name>
    <dbReference type="NCBI Taxonomy" id="7130"/>
    <lineage>
        <taxon>Eukaryota</taxon>
        <taxon>Metazoa</taxon>
        <taxon>Ecdysozoa</taxon>
        <taxon>Arthropoda</taxon>
        <taxon>Hexapoda</taxon>
        <taxon>Insecta</taxon>
        <taxon>Pterygota</taxon>
        <taxon>Neoptera</taxon>
        <taxon>Endopterygota</taxon>
        <taxon>Lepidoptera</taxon>
        <taxon>Glossata</taxon>
        <taxon>Ditrysia</taxon>
        <taxon>Bombycoidea</taxon>
        <taxon>Sphingidae</taxon>
        <taxon>Sphinginae</taxon>
        <taxon>Sphingini</taxon>
        <taxon>Manduca</taxon>
    </lineage>
</organism>
<dbReference type="GO" id="GO:0035082">
    <property type="term" value="P:axoneme assembly"/>
    <property type="evidence" value="ECO:0007669"/>
    <property type="project" value="InterPro"/>
</dbReference>
<dbReference type="Pfam" id="PF14892">
    <property type="entry name" value="PIRC1_2"/>
    <property type="match status" value="1"/>
</dbReference>
<evidence type="ECO:0000313" key="8">
    <source>
        <dbReference type="Proteomes" id="UP000791440"/>
    </source>
</evidence>
<comment type="subcellular location">
    <subcellularLocation>
        <location evidence="1">Cell projection</location>
        <location evidence="1">Cilium</location>
    </subcellularLocation>
    <subcellularLocation>
        <location evidence="2">Cytoplasm</location>
        <location evidence="2">Cytoskeleton</location>
    </subcellularLocation>
</comment>
<evidence type="ECO:0000256" key="6">
    <source>
        <dbReference type="ARBA" id="ARBA00038014"/>
    </source>
</evidence>
<reference evidence="7" key="1">
    <citation type="journal article" date="2016" name="Insect Biochem. Mol. Biol.">
        <title>Multifaceted biological insights from a draft genome sequence of the tobacco hornworm moth, Manduca sexta.</title>
        <authorList>
            <person name="Kanost M.R."/>
            <person name="Arrese E.L."/>
            <person name="Cao X."/>
            <person name="Chen Y.R."/>
            <person name="Chellapilla S."/>
            <person name="Goldsmith M.R."/>
            <person name="Grosse-Wilde E."/>
            <person name="Heckel D.G."/>
            <person name="Herndon N."/>
            <person name="Jiang H."/>
            <person name="Papanicolaou A."/>
            <person name="Qu J."/>
            <person name="Soulages J.L."/>
            <person name="Vogel H."/>
            <person name="Walters J."/>
            <person name="Waterhouse R.M."/>
            <person name="Ahn S.J."/>
            <person name="Almeida F.C."/>
            <person name="An C."/>
            <person name="Aqrawi P."/>
            <person name="Bretschneider A."/>
            <person name="Bryant W.B."/>
            <person name="Bucks S."/>
            <person name="Chao H."/>
            <person name="Chevignon G."/>
            <person name="Christen J.M."/>
            <person name="Clarke D.F."/>
            <person name="Dittmer N.T."/>
            <person name="Ferguson L.C.F."/>
            <person name="Garavelou S."/>
            <person name="Gordon K.H.J."/>
            <person name="Gunaratna R.T."/>
            <person name="Han Y."/>
            <person name="Hauser F."/>
            <person name="He Y."/>
            <person name="Heidel-Fischer H."/>
            <person name="Hirsh A."/>
            <person name="Hu Y."/>
            <person name="Jiang H."/>
            <person name="Kalra D."/>
            <person name="Klinner C."/>
            <person name="Konig C."/>
            <person name="Kovar C."/>
            <person name="Kroll A.R."/>
            <person name="Kuwar S.S."/>
            <person name="Lee S.L."/>
            <person name="Lehman R."/>
            <person name="Li K."/>
            <person name="Li Z."/>
            <person name="Liang H."/>
            <person name="Lovelace S."/>
            <person name="Lu Z."/>
            <person name="Mansfield J.H."/>
            <person name="McCulloch K.J."/>
            <person name="Mathew T."/>
            <person name="Morton B."/>
            <person name="Muzny D.M."/>
            <person name="Neunemann D."/>
            <person name="Ongeri F."/>
            <person name="Pauchet Y."/>
            <person name="Pu L.L."/>
            <person name="Pyrousis I."/>
            <person name="Rao X.J."/>
            <person name="Redding A."/>
            <person name="Roesel C."/>
            <person name="Sanchez-Gracia A."/>
            <person name="Schaack S."/>
            <person name="Shukla A."/>
            <person name="Tetreau G."/>
            <person name="Wang Y."/>
            <person name="Xiong G.H."/>
            <person name="Traut W."/>
            <person name="Walsh T.K."/>
            <person name="Worley K.C."/>
            <person name="Wu D."/>
            <person name="Wu W."/>
            <person name="Wu Y.Q."/>
            <person name="Zhang X."/>
            <person name="Zou Z."/>
            <person name="Zucker H."/>
            <person name="Briscoe A.D."/>
            <person name="Burmester T."/>
            <person name="Clem R.J."/>
            <person name="Feyereisen R."/>
            <person name="Grimmelikhuijzen C.J.P."/>
            <person name="Hamodrakas S.J."/>
            <person name="Hansson B.S."/>
            <person name="Huguet E."/>
            <person name="Jermiin L.S."/>
            <person name="Lan Q."/>
            <person name="Lehman H.K."/>
            <person name="Lorenzen M."/>
            <person name="Merzendorfer H."/>
            <person name="Michalopoulos I."/>
            <person name="Morton D.B."/>
            <person name="Muthukrishnan S."/>
            <person name="Oakeshott J.G."/>
            <person name="Palmer W."/>
            <person name="Park Y."/>
            <person name="Passarelli A.L."/>
            <person name="Rozas J."/>
            <person name="Schwartz L.M."/>
            <person name="Smith W."/>
            <person name="Southgate A."/>
            <person name="Vilcinskas A."/>
            <person name="Vogt R."/>
            <person name="Wang P."/>
            <person name="Werren J."/>
            <person name="Yu X.Q."/>
            <person name="Zhou J.J."/>
            <person name="Brown S.J."/>
            <person name="Scherer S.E."/>
            <person name="Richards S."/>
            <person name="Blissard G.W."/>
        </authorList>
    </citation>
    <scope>NUCLEOTIDE SEQUENCE</scope>
</reference>